<dbReference type="EMBL" id="FNPC01000002">
    <property type="protein sequence ID" value="SDX99283.1"/>
    <property type="molecule type" value="Genomic_DNA"/>
</dbReference>
<dbReference type="Gene3D" id="3.90.550.10">
    <property type="entry name" value="Spore Coat Polysaccharide Biosynthesis Protein SpsA, Chain A"/>
    <property type="match status" value="1"/>
</dbReference>
<feature type="compositionally biased region" description="Basic and acidic residues" evidence="2">
    <location>
        <begin position="1"/>
        <end position="54"/>
    </location>
</feature>
<dbReference type="Proteomes" id="UP000199079">
    <property type="component" value="Unassembled WGS sequence"/>
</dbReference>
<proteinExistence type="predicted"/>
<dbReference type="PANTHER" id="PTHR19136:SF81">
    <property type="entry name" value="MOLYBDENUM COFACTOR GUANYLYLTRANSFERASE"/>
    <property type="match status" value="1"/>
</dbReference>
<keyword evidence="5" id="KW-1185">Reference proteome</keyword>
<evidence type="ECO:0000313" key="4">
    <source>
        <dbReference type="EMBL" id="SDX99283.1"/>
    </source>
</evidence>
<gene>
    <name evidence="4" type="ORF">SAMN05216564_102369</name>
</gene>
<dbReference type="InterPro" id="IPR025877">
    <property type="entry name" value="MobA-like_NTP_Trfase"/>
</dbReference>
<feature type="domain" description="MobA-like NTP transferase" evidence="3">
    <location>
        <begin position="59"/>
        <end position="204"/>
    </location>
</feature>
<evidence type="ECO:0000256" key="1">
    <source>
        <dbReference type="ARBA" id="ARBA00022679"/>
    </source>
</evidence>
<sequence>MGDRVVERSVDRVAERSVDRVAERSVDRVAERSVDRVAERSVDRVAAHPGDRVPEPLPAILLCGGRGTRLAGDGESESADTPPGGPIDASAEKPLVRVDDEPMVDRVIRALRQSDAVGTIHAVASPHTPGTLAHLRSVADRLATGTDRTALIPRKGSGEGYVADLQAALADVGRPAITVVADLPLLRAEHVSAAVDHARRNAENGSLTVCVPVATKRDLGVSVDTTMTVADARVAPTGLNVVGRAAADEAAEDEAVRIVDDPALAVNVNRPGDLRVARRRS</sequence>
<dbReference type="Pfam" id="PF12804">
    <property type="entry name" value="NTP_transf_3"/>
    <property type="match status" value="1"/>
</dbReference>
<dbReference type="OrthoDB" id="9782at2157"/>
<evidence type="ECO:0000313" key="5">
    <source>
        <dbReference type="Proteomes" id="UP000199079"/>
    </source>
</evidence>
<dbReference type="RefSeq" id="WP_092731147.1">
    <property type="nucleotide sequence ID" value="NZ_FNPC01000002.1"/>
</dbReference>
<evidence type="ECO:0000259" key="3">
    <source>
        <dbReference type="Pfam" id="PF12804"/>
    </source>
</evidence>
<name>A0A1H3G7H2_9EURY</name>
<dbReference type="PANTHER" id="PTHR19136">
    <property type="entry name" value="MOLYBDENUM COFACTOR GUANYLYLTRANSFERASE"/>
    <property type="match status" value="1"/>
</dbReference>
<feature type="region of interest" description="Disordered" evidence="2">
    <location>
        <begin position="1"/>
        <end position="93"/>
    </location>
</feature>
<keyword evidence="4" id="KW-0548">Nucleotidyltransferase</keyword>
<reference evidence="5" key="1">
    <citation type="submission" date="2016-10" db="EMBL/GenBank/DDBJ databases">
        <authorList>
            <person name="Varghese N."/>
            <person name="Submissions S."/>
        </authorList>
    </citation>
    <scope>NUCLEOTIDE SEQUENCE [LARGE SCALE GENOMIC DNA]</scope>
    <source>
        <strain evidence="5">DC30,IBRC 10041,KCTC 4046</strain>
    </source>
</reference>
<dbReference type="GO" id="GO:0016779">
    <property type="term" value="F:nucleotidyltransferase activity"/>
    <property type="evidence" value="ECO:0007669"/>
    <property type="project" value="UniProtKB-KW"/>
</dbReference>
<dbReference type="SUPFAM" id="SSF53448">
    <property type="entry name" value="Nucleotide-diphospho-sugar transferases"/>
    <property type="match status" value="1"/>
</dbReference>
<accession>A0A1H3G7H2</accession>
<evidence type="ECO:0000256" key="2">
    <source>
        <dbReference type="SAM" id="MobiDB-lite"/>
    </source>
</evidence>
<protein>
    <submittedName>
        <fullName evidence="4">Adenosylcobinamide-phosphate guanylyltransferase</fullName>
    </submittedName>
</protein>
<keyword evidence="1 4" id="KW-0808">Transferase</keyword>
<dbReference type="AlphaFoldDB" id="A0A1H3G7H2"/>
<dbReference type="InterPro" id="IPR029044">
    <property type="entry name" value="Nucleotide-diphossugar_trans"/>
</dbReference>
<organism evidence="4 5">
    <name type="scientific">Halopenitus persicus</name>
    <dbReference type="NCBI Taxonomy" id="1048396"/>
    <lineage>
        <taxon>Archaea</taxon>
        <taxon>Methanobacteriati</taxon>
        <taxon>Methanobacteriota</taxon>
        <taxon>Stenosarchaea group</taxon>
        <taxon>Halobacteria</taxon>
        <taxon>Halobacteriales</taxon>
        <taxon>Haloferacaceae</taxon>
        <taxon>Halopenitus</taxon>
    </lineage>
</organism>